<evidence type="ECO:0000313" key="2">
    <source>
        <dbReference type="Proteomes" id="UP001165263"/>
    </source>
</evidence>
<sequence length="94" mass="9793">MDQAIPLDILRRRTRIRLASTLLVLGALCAAAWGLNRALRPGVSAADVVIAEVRHGNVDNTVGAAGVVIPVHEEVVASPGASRVAKVLAKPGQR</sequence>
<keyword evidence="2" id="KW-1185">Reference proteome</keyword>
<dbReference type="Proteomes" id="UP001165263">
    <property type="component" value="Unassembled WGS sequence"/>
</dbReference>
<evidence type="ECO:0000313" key="1">
    <source>
        <dbReference type="EMBL" id="MCS0628396.1"/>
    </source>
</evidence>
<dbReference type="RefSeq" id="WP_259447630.1">
    <property type="nucleotide sequence ID" value="NZ_CP119520.1"/>
</dbReference>
<comment type="caution">
    <text evidence="1">The sequence shown here is derived from an EMBL/GenBank/DDBJ whole genome shotgun (WGS) entry which is preliminary data.</text>
</comment>
<protein>
    <recommendedName>
        <fullName evidence="3">Efflux transporter periplasmic adaptor subunit</fullName>
    </recommendedName>
</protein>
<organism evidence="1 2">
    <name type="scientific">Telluria mixta</name>
    <dbReference type="NCBI Taxonomy" id="34071"/>
    <lineage>
        <taxon>Bacteria</taxon>
        <taxon>Pseudomonadati</taxon>
        <taxon>Pseudomonadota</taxon>
        <taxon>Betaproteobacteria</taxon>
        <taxon>Burkholderiales</taxon>
        <taxon>Oxalobacteraceae</taxon>
        <taxon>Telluria group</taxon>
        <taxon>Telluria</taxon>
    </lineage>
</organism>
<name>A0ABT2BUT3_9BURK</name>
<accession>A0ABT2BUT3</accession>
<proteinExistence type="predicted"/>
<reference evidence="1" key="1">
    <citation type="submission" date="2022-08" db="EMBL/GenBank/DDBJ databases">
        <title>Reclassification of Massilia species as members of the genera Telluria, Duganella, Pseudoduganella, Mokoshia gen. nov. and Zemynaea gen. nov. using orthogonal and non-orthogonal genome-based approaches.</title>
        <authorList>
            <person name="Bowman J.P."/>
        </authorList>
    </citation>
    <scope>NUCLEOTIDE SEQUENCE</scope>
    <source>
        <strain evidence="1">LMG 11547</strain>
    </source>
</reference>
<gene>
    <name evidence="1" type="ORF">NX786_03500</name>
</gene>
<evidence type="ECO:0008006" key="3">
    <source>
        <dbReference type="Google" id="ProtNLM"/>
    </source>
</evidence>
<dbReference type="EMBL" id="JANUHC010000001">
    <property type="protein sequence ID" value="MCS0628396.1"/>
    <property type="molecule type" value="Genomic_DNA"/>
</dbReference>